<comment type="caution">
    <text evidence="2">The sequence shown here is derived from an EMBL/GenBank/DDBJ whole genome shotgun (WGS) entry which is preliminary data.</text>
</comment>
<organism evidence="2 3">
    <name type="scientific">Microbacterium marmarense</name>
    <dbReference type="NCBI Taxonomy" id="3122051"/>
    <lineage>
        <taxon>Bacteria</taxon>
        <taxon>Bacillati</taxon>
        <taxon>Actinomycetota</taxon>
        <taxon>Actinomycetes</taxon>
        <taxon>Micrococcales</taxon>
        <taxon>Microbacteriaceae</taxon>
        <taxon>Microbacterium</taxon>
    </lineage>
</organism>
<dbReference type="InterPro" id="IPR036390">
    <property type="entry name" value="WH_DNA-bd_sf"/>
</dbReference>
<dbReference type="PANTHER" id="PTHR33169:SF13">
    <property type="entry name" value="PADR-FAMILY TRANSCRIPTIONAL REGULATOR"/>
    <property type="match status" value="1"/>
</dbReference>
<dbReference type="RefSeq" id="WP_337337864.1">
    <property type="nucleotide sequence ID" value="NZ_JBBDGL010000002.1"/>
</dbReference>
<name>A0ABU8LT46_9MICO</name>
<evidence type="ECO:0000313" key="3">
    <source>
        <dbReference type="Proteomes" id="UP001368654"/>
    </source>
</evidence>
<evidence type="ECO:0000313" key="2">
    <source>
        <dbReference type="EMBL" id="MEJ1155428.1"/>
    </source>
</evidence>
<dbReference type="Pfam" id="PF03551">
    <property type="entry name" value="PadR"/>
    <property type="match status" value="1"/>
</dbReference>
<protein>
    <submittedName>
        <fullName evidence="2">PadR family transcriptional regulator</fullName>
    </submittedName>
</protein>
<dbReference type="InterPro" id="IPR052509">
    <property type="entry name" value="Metal_resp_DNA-bind_regulator"/>
</dbReference>
<gene>
    <name evidence="2" type="ORF">WDU96_07415</name>
</gene>
<dbReference type="EMBL" id="JBBDGL010000002">
    <property type="protein sequence ID" value="MEJ1155428.1"/>
    <property type="molecule type" value="Genomic_DNA"/>
</dbReference>
<evidence type="ECO:0000259" key="1">
    <source>
        <dbReference type="Pfam" id="PF03551"/>
    </source>
</evidence>
<dbReference type="SUPFAM" id="SSF46785">
    <property type="entry name" value="Winged helix' DNA-binding domain"/>
    <property type="match status" value="1"/>
</dbReference>
<dbReference type="PANTHER" id="PTHR33169">
    <property type="entry name" value="PADR-FAMILY TRANSCRIPTIONAL REGULATOR"/>
    <property type="match status" value="1"/>
</dbReference>
<reference evidence="2 3" key="1">
    <citation type="submission" date="2024-02" db="EMBL/GenBank/DDBJ databases">
        <authorList>
            <person name="Saticioglu I.B."/>
        </authorList>
    </citation>
    <scope>NUCLEOTIDE SEQUENCE [LARGE SCALE GENOMIC DNA]</scope>
    <source>
        <strain evidence="2 3">Mu-86</strain>
    </source>
</reference>
<dbReference type="Proteomes" id="UP001368654">
    <property type="component" value="Unassembled WGS sequence"/>
</dbReference>
<accession>A0ABU8LT46</accession>
<proteinExistence type="predicted"/>
<dbReference type="InterPro" id="IPR005149">
    <property type="entry name" value="Tscrpt_reg_PadR_N"/>
</dbReference>
<dbReference type="Gene3D" id="1.10.10.10">
    <property type="entry name" value="Winged helix-like DNA-binding domain superfamily/Winged helix DNA-binding domain"/>
    <property type="match status" value="1"/>
</dbReference>
<keyword evidence="3" id="KW-1185">Reference proteome</keyword>
<feature type="domain" description="Transcription regulator PadR N-terminal" evidence="1">
    <location>
        <begin position="12"/>
        <end position="85"/>
    </location>
</feature>
<dbReference type="InterPro" id="IPR036388">
    <property type="entry name" value="WH-like_DNA-bd_sf"/>
</dbReference>
<sequence length="117" mass="12665">MAAQLTPPVFWILTSLAEQRRHGYDILRATEEASGGEVTLRVASLYAALERMERDGLIVVDGEEIVNGRTRRYFQISPTGSARLSEEATRMESAARAARASMATSAPVLGMPALAVT</sequence>